<evidence type="ECO:0000256" key="1">
    <source>
        <dbReference type="ARBA" id="ARBA00004370"/>
    </source>
</evidence>
<keyword evidence="3" id="KW-0732">Signal</keyword>
<proteinExistence type="predicted"/>
<evidence type="ECO:0000313" key="9">
    <source>
        <dbReference type="Proteomes" id="UP000014760"/>
    </source>
</evidence>
<protein>
    <recommendedName>
        <fullName evidence="6">TIR domain-containing protein</fullName>
    </recommendedName>
</protein>
<dbReference type="InterPro" id="IPR000157">
    <property type="entry name" value="TIR_dom"/>
</dbReference>
<dbReference type="PANTHER" id="PTHR24365:SF530">
    <property type="entry name" value="MSTPROX-RELATED"/>
    <property type="match status" value="1"/>
</dbReference>
<reference evidence="7 9" key="2">
    <citation type="journal article" date="2013" name="Nature">
        <title>Insights into bilaterian evolution from three spiralian genomes.</title>
        <authorList>
            <person name="Simakov O."/>
            <person name="Marletaz F."/>
            <person name="Cho S.J."/>
            <person name="Edsinger-Gonzales E."/>
            <person name="Havlak P."/>
            <person name="Hellsten U."/>
            <person name="Kuo D.H."/>
            <person name="Larsson T."/>
            <person name="Lv J."/>
            <person name="Arendt D."/>
            <person name="Savage R."/>
            <person name="Osoegawa K."/>
            <person name="de Jong P."/>
            <person name="Grimwood J."/>
            <person name="Chapman J.A."/>
            <person name="Shapiro H."/>
            <person name="Aerts A."/>
            <person name="Otillar R.P."/>
            <person name="Terry A.Y."/>
            <person name="Boore J.L."/>
            <person name="Grigoriev I.V."/>
            <person name="Lindberg D.R."/>
            <person name="Seaver E.C."/>
            <person name="Weisblat D.A."/>
            <person name="Putnam N.H."/>
            <person name="Rokhsar D.S."/>
        </authorList>
    </citation>
    <scope>NUCLEOTIDE SEQUENCE</scope>
    <source>
        <strain evidence="7 9">I ESC-2004</strain>
    </source>
</reference>
<dbReference type="GO" id="GO:0005886">
    <property type="term" value="C:plasma membrane"/>
    <property type="evidence" value="ECO:0007669"/>
    <property type="project" value="TreeGrafter"/>
</dbReference>
<accession>R7UN85</accession>
<keyword evidence="9" id="KW-1185">Reference proteome</keyword>
<organism evidence="7">
    <name type="scientific">Capitella teleta</name>
    <name type="common">Polychaete worm</name>
    <dbReference type="NCBI Taxonomy" id="283909"/>
    <lineage>
        <taxon>Eukaryota</taxon>
        <taxon>Metazoa</taxon>
        <taxon>Spiralia</taxon>
        <taxon>Lophotrochozoa</taxon>
        <taxon>Annelida</taxon>
        <taxon>Polychaeta</taxon>
        <taxon>Sedentaria</taxon>
        <taxon>Scolecida</taxon>
        <taxon>Capitellidae</taxon>
        <taxon>Capitella</taxon>
    </lineage>
</organism>
<feature type="non-terminal residue" evidence="7">
    <location>
        <position position="135"/>
    </location>
</feature>
<reference evidence="9" key="1">
    <citation type="submission" date="2012-12" db="EMBL/GenBank/DDBJ databases">
        <authorList>
            <person name="Hellsten U."/>
            <person name="Grimwood J."/>
            <person name="Chapman J.A."/>
            <person name="Shapiro H."/>
            <person name="Aerts A."/>
            <person name="Otillar R.P."/>
            <person name="Terry A.Y."/>
            <person name="Boore J.L."/>
            <person name="Simakov O."/>
            <person name="Marletaz F."/>
            <person name="Cho S.-J."/>
            <person name="Edsinger-Gonzales E."/>
            <person name="Havlak P."/>
            <person name="Kuo D.-H."/>
            <person name="Larsson T."/>
            <person name="Lv J."/>
            <person name="Arendt D."/>
            <person name="Savage R."/>
            <person name="Osoegawa K."/>
            <person name="de Jong P."/>
            <person name="Lindberg D.R."/>
            <person name="Seaver E.C."/>
            <person name="Weisblat D.A."/>
            <person name="Putnam N.H."/>
            <person name="Grigoriev I.V."/>
            <person name="Rokhsar D.S."/>
        </authorList>
    </citation>
    <scope>NUCLEOTIDE SEQUENCE</scope>
    <source>
        <strain evidence="9">I ESC-2004</strain>
    </source>
</reference>
<keyword evidence="2" id="KW-0812">Transmembrane</keyword>
<dbReference type="SUPFAM" id="SSF52200">
    <property type="entry name" value="Toll/Interleukin receptor TIR domain"/>
    <property type="match status" value="1"/>
</dbReference>
<dbReference type="OMA" id="NIAESIX"/>
<keyword evidence="5" id="KW-0472">Membrane</keyword>
<dbReference type="AlphaFoldDB" id="R7UN85"/>
<dbReference type="PANTHER" id="PTHR24365">
    <property type="entry name" value="TOLL-LIKE RECEPTOR"/>
    <property type="match status" value="1"/>
</dbReference>
<dbReference type="GO" id="GO:0038023">
    <property type="term" value="F:signaling receptor activity"/>
    <property type="evidence" value="ECO:0007669"/>
    <property type="project" value="TreeGrafter"/>
</dbReference>
<sequence length="135" mass="15974">EYICGSPYSKKGTRLEDMKLSPEECIGRPLPTAFWVTLSVCLLQFNAVRVVSLAYRFRWHLQLYFFYFSAWLRPTPPRRSHSNFTFDLFVSHNSNDATWVKNVLVPELEKRSQSPFKVCVYSRNWLTGRNIDDRM</sequence>
<feature type="non-terminal residue" evidence="7">
    <location>
        <position position="1"/>
    </location>
</feature>
<dbReference type="PROSITE" id="PS50104">
    <property type="entry name" value="TIR"/>
    <property type="match status" value="1"/>
</dbReference>
<keyword evidence="4" id="KW-1133">Transmembrane helix</keyword>
<evidence type="ECO:0000256" key="3">
    <source>
        <dbReference type="ARBA" id="ARBA00022729"/>
    </source>
</evidence>
<name>R7UN85_CAPTE</name>
<dbReference type="EMBL" id="KB299441">
    <property type="protein sequence ID" value="ELU07994.1"/>
    <property type="molecule type" value="Genomic_DNA"/>
</dbReference>
<evidence type="ECO:0000256" key="4">
    <source>
        <dbReference type="ARBA" id="ARBA00022989"/>
    </source>
</evidence>
<dbReference type="InterPro" id="IPR035897">
    <property type="entry name" value="Toll_tir_struct_dom_sf"/>
</dbReference>
<gene>
    <name evidence="7" type="ORF">CAPTEDRAFT_40400</name>
</gene>
<evidence type="ECO:0000256" key="2">
    <source>
        <dbReference type="ARBA" id="ARBA00022692"/>
    </source>
</evidence>
<comment type="subcellular location">
    <subcellularLocation>
        <location evidence="1">Membrane</location>
    </subcellularLocation>
</comment>
<evidence type="ECO:0000313" key="7">
    <source>
        <dbReference type="EMBL" id="ELU07994.1"/>
    </source>
</evidence>
<dbReference type="Gene3D" id="3.40.50.10140">
    <property type="entry name" value="Toll/interleukin-1 receptor homology (TIR) domain"/>
    <property type="match status" value="1"/>
</dbReference>
<dbReference type="HOGENOM" id="CLU_1890915_0_0_1"/>
<dbReference type="OrthoDB" id="5966846at2759"/>
<evidence type="ECO:0000313" key="8">
    <source>
        <dbReference type="EnsemblMetazoa" id="CapteP40400"/>
    </source>
</evidence>
<dbReference type="STRING" id="283909.R7UN85"/>
<dbReference type="EnsemblMetazoa" id="CapteT40400">
    <property type="protein sequence ID" value="CapteP40400"/>
    <property type="gene ID" value="CapteG40400"/>
</dbReference>
<dbReference type="GO" id="GO:0002224">
    <property type="term" value="P:toll-like receptor signaling pathway"/>
    <property type="evidence" value="ECO:0007669"/>
    <property type="project" value="TreeGrafter"/>
</dbReference>
<reference evidence="8" key="3">
    <citation type="submission" date="2015-06" db="UniProtKB">
        <authorList>
            <consortium name="EnsemblMetazoa"/>
        </authorList>
    </citation>
    <scope>IDENTIFICATION</scope>
</reference>
<dbReference type="EMBL" id="AMQN01021994">
    <property type="status" value="NOT_ANNOTATED_CDS"/>
    <property type="molecule type" value="Genomic_DNA"/>
</dbReference>
<evidence type="ECO:0000259" key="6">
    <source>
        <dbReference type="PROSITE" id="PS50104"/>
    </source>
</evidence>
<dbReference type="Proteomes" id="UP000014760">
    <property type="component" value="Unassembled WGS sequence"/>
</dbReference>
<evidence type="ECO:0000256" key="5">
    <source>
        <dbReference type="ARBA" id="ARBA00023136"/>
    </source>
</evidence>
<feature type="domain" description="TIR" evidence="6">
    <location>
        <begin position="84"/>
        <end position="135"/>
    </location>
</feature>